<dbReference type="Gene3D" id="3.40.50.12580">
    <property type="match status" value="1"/>
</dbReference>
<reference evidence="1" key="1">
    <citation type="submission" date="2018-05" db="EMBL/GenBank/DDBJ databases">
        <authorList>
            <person name="Lanie J.A."/>
            <person name="Ng W.-L."/>
            <person name="Kazmierczak K.M."/>
            <person name="Andrzejewski T.M."/>
            <person name="Davidsen T.M."/>
            <person name="Wayne K.J."/>
            <person name="Tettelin H."/>
            <person name="Glass J.I."/>
            <person name="Rusch D."/>
            <person name="Podicherti R."/>
            <person name="Tsui H.-C.T."/>
            <person name="Winkler M.E."/>
        </authorList>
    </citation>
    <scope>NUCLEOTIDE SEQUENCE</scope>
</reference>
<dbReference type="AlphaFoldDB" id="A0A381PTV6"/>
<accession>A0A381PTV6</accession>
<evidence type="ECO:0008006" key="2">
    <source>
        <dbReference type="Google" id="ProtNLM"/>
    </source>
</evidence>
<protein>
    <recommendedName>
        <fullName evidence="2">CDP-glycerol:poly(Glycerophosphate) glycerophosphotransferase</fullName>
    </recommendedName>
</protein>
<dbReference type="InterPro" id="IPR043148">
    <property type="entry name" value="TagF_C"/>
</dbReference>
<gene>
    <name evidence="1" type="ORF">METZ01_LOCUS22331</name>
</gene>
<sequence length="435" mass="50429">MSSIVSKGKLLFFRLRFQVVRLKLRLDKIIQKILELLVQHWLLKGDSLLNYFNKTQPFLRQEKQTLLEQSSGRIVIYFTFRTLHFLDWFAPIDLALKRSFPEKYVVFYIDFSTTVHRIGKGFEYLQFRQQVEERLLQLNISPLRHFSHDELTEYKSFPEASLHVTCESIRQETFSVAERIYLPHYALPKAIDLDLPKNIHFNHVFLPTRPPYTYKQLNDKSCADLDRLKEDLHIHQVGYPKLQAASNPVSCFPNSDHPVVLYAPSLEISLLFNALDRGLLKLFKKMSHCNFVIKLHPSLASRRHYVTTFIRQELKGVEHIRFDELTGIQNLAGESSLMITDFGSVGGEYRLGFGKPVIYLNTPVKFEGGSDLRFRDDFADAICEVEDLENEIRNVLKKGALSISELRNMRQHVLSFTGVADEEAARTINKICSTC</sequence>
<organism evidence="1">
    <name type="scientific">marine metagenome</name>
    <dbReference type="NCBI Taxonomy" id="408172"/>
    <lineage>
        <taxon>unclassified sequences</taxon>
        <taxon>metagenomes</taxon>
        <taxon>ecological metagenomes</taxon>
    </lineage>
</organism>
<proteinExistence type="predicted"/>
<name>A0A381PTV6_9ZZZZ</name>
<dbReference type="EMBL" id="UINC01001062">
    <property type="protein sequence ID" value="SUZ69477.1"/>
    <property type="molecule type" value="Genomic_DNA"/>
</dbReference>
<evidence type="ECO:0000313" key="1">
    <source>
        <dbReference type="EMBL" id="SUZ69477.1"/>
    </source>
</evidence>